<dbReference type="PANTHER" id="PTHR46473:SF10">
    <property type="entry name" value="LD45603P-RELATED"/>
    <property type="match status" value="1"/>
</dbReference>
<gene>
    <name evidence="12" type="ORF">PR048_019385</name>
</gene>
<sequence length="302" mass="33766">MHPHPSSKRIFHPDYEQTSPLKQPNPPNPANLLRIQSCAGHLPDKMCTCSHYSLCKISHDSTMGEVGNPLTDRVGVEMGDEQSITFLRGLVFTLAVALLQPEVRAVLRTHCFVTRQRGYLLAACDNQSLQEIPPDLPRSISALSFSFNQLARLTDQLATDDCALDDTFPLTEHNNSGRCSRFPSIEYLDFSYNDIETISSGFLSGVNRLRTVDFSNNKLRLTCPPPTKANWVQSPAESLLDFRIKESCRTMPLVGRFSQGSAISPTLSFRCCSIITLITLIDSQELAVKSRPNIELIYYLIQ</sequence>
<evidence type="ECO:0000256" key="5">
    <source>
        <dbReference type="ARBA" id="ARBA00022729"/>
    </source>
</evidence>
<keyword evidence="7" id="KW-0406">Ion transport</keyword>
<dbReference type="Gene3D" id="3.80.10.10">
    <property type="entry name" value="Ribonuclease Inhibitor"/>
    <property type="match status" value="1"/>
</dbReference>
<reference evidence="12 13" key="1">
    <citation type="submission" date="2023-02" db="EMBL/GenBank/DDBJ databases">
        <title>LHISI_Scaffold_Assembly.</title>
        <authorList>
            <person name="Stuart O.P."/>
            <person name="Cleave R."/>
            <person name="Magrath M.J.L."/>
            <person name="Mikheyev A.S."/>
        </authorList>
    </citation>
    <scope>NUCLEOTIDE SEQUENCE [LARGE SCALE GENOMIC DNA]</scope>
    <source>
        <strain evidence="12">Daus_M_001</strain>
        <tissue evidence="12">Leg muscle</tissue>
    </source>
</reference>
<keyword evidence="8" id="KW-0472">Membrane</keyword>
<protein>
    <submittedName>
        <fullName evidence="12">Uncharacterized protein</fullName>
    </submittedName>
</protein>
<evidence type="ECO:0000256" key="3">
    <source>
        <dbReference type="ARBA" id="ARBA00022475"/>
    </source>
</evidence>
<evidence type="ECO:0000256" key="6">
    <source>
        <dbReference type="ARBA" id="ARBA00022989"/>
    </source>
</evidence>
<name>A0ABQ9H3F8_9NEOP</name>
<evidence type="ECO:0000256" key="10">
    <source>
        <dbReference type="ARBA" id="ARBA00023303"/>
    </source>
</evidence>
<dbReference type="Proteomes" id="UP001159363">
    <property type="component" value="Chromosome 6"/>
</dbReference>
<dbReference type="InterPro" id="IPR032675">
    <property type="entry name" value="LRR_dom_sf"/>
</dbReference>
<keyword evidence="10" id="KW-0407">Ion channel</keyword>
<evidence type="ECO:0000256" key="1">
    <source>
        <dbReference type="ARBA" id="ARBA00004162"/>
    </source>
</evidence>
<keyword evidence="9" id="KW-1015">Disulfide bond</keyword>
<proteinExistence type="predicted"/>
<keyword evidence="2" id="KW-0813">Transport</keyword>
<dbReference type="InterPro" id="IPR051432">
    <property type="entry name" value="KCNMA1_auxiliary"/>
</dbReference>
<accession>A0ABQ9H3F8</accession>
<evidence type="ECO:0000256" key="8">
    <source>
        <dbReference type="ARBA" id="ARBA00023136"/>
    </source>
</evidence>
<comment type="subcellular location">
    <subcellularLocation>
        <location evidence="1">Cell membrane</location>
        <topology evidence="1">Single-pass membrane protein</topology>
    </subcellularLocation>
</comment>
<feature type="region of interest" description="Disordered" evidence="11">
    <location>
        <begin position="1"/>
        <end position="29"/>
    </location>
</feature>
<evidence type="ECO:0000256" key="9">
    <source>
        <dbReference type="ARBA" id="ARBA00023157"/>
    </source>
</evidence>
<dbReference type="PANTHER" id="PTHR46473">
    <property type="entry name" value="GH08155P"/>
    <property type="match status" value="1"/>
</dbReference>
<keyword evidence="3" id="KW-1003">Cell membrane</keyword>
<feature type="compositionally biased region" description="Basic residues" evidence="11">
    <location>
        <begin position="1"/>
        <end position="10"/>
    </location>
</feature>
<keyword evidence="5" id="KW-0732">Signal</keyword>
<comment type="caution">
    <text evidence="12">The sequence shown here is derived from an EMBL/GenBank/DDBJ whole genome shotgun (WGS) entry which is preliminary data.</text>
</comment>
<evidence type="ECO:0000256" key="2">
    <source>
        <dbReference type="ARBA" id="ARBA00022448"/>
    </source>
</evidence>
<organism evidence="12 13">
    <name type="scientific">Dryococelus australis</name>
    <dbReference type="NCBI Taxonomy" id="614101"/>
    <lineage>
        <taxon>Eukaryota</taxon>
        <taxon>Metazoa</taxon>
        <taxon>Ecdysozoa</taxon>
        <taxon>Arthropoda</taxon>
        <taxon>Hexapoda</taxon>
        <taxon>Insecta</taxon>
        <taxon>Pterygota</taxon>
        <taxon>Neoptera</taxon>
        <taxon>Polyneoptera</taxon>
        <taxon>Phasmatodea</taxon>
        <taxon>Verophasmatodea</taxon>
        <taxon>Anareolatae</taxon>
        <taxon>Phasmatidae</taxon>
        <taxon>Eurycanthinae</taxon>
        <taxon>Dryococelus</taxon>
    </lineage>
</organism>
<evidence type="ECO:0000256" key="11">
    <source>
        <dbReference type="SAM" id="MobiDB-lite"/>
    </source>
</evidence>
<evidence type="ECO:0000256" key="4">
    <source>
        <dbReference type="ARBA" id="ARBA00022692"/>
    </source>
</evidence>
<evidence type="ECO:0000313" key="12">
    <source>
        <dbReference type="EMBL" id="KAJ8878799.1"/>
    </source>
</evidence>
<keyword evidence="13" id="KW-1185">Reference proteome</keyword>
<dbReference type="SUPFAM" id="SSF52058">
    <property type="entry name" value="L domain-like"/>
    <property type="match status" value="1"/>
</dbReference>
<keyword evidence="4" id="KW-0812">Transmembrane</keyword>
<keyword evidence="6" id="KW-1133">Transmembrane helix</keyword>
<evidence type="ECO:0000256" key="7">
    <source>
        <dbReference type="ARBA" id="ARBA00023065"/>
    </source>
</evidence>
<dbReference type="EMBL" id="JARBHB010000007">
    <property type="protein sequence ID" value="KAJ8878799.1"/>
    <property type="molecule type" value="Genomic_DNA"/>
</dbReference>
<evidence type="ECO:0000313" key="13">
    <source>
        <dbReference type="Proteomes" id="UP001159363"/>
    </source>
</evidence>